<comment type="caution">
    <text evidence="1">The sequence shown here is derived from an EMBL/GenBank/DDBJ whole genome shotgun (WGS) entry which is preliminary data.</text>
</comment>
<proteinExistence type="predicted"/>
<dbReference type="Proteomes" id="UP001549112">
    <property type="component" value="Unassembled WGS sequence"/>
</dbReference>
<accession>A0ABV2FQE6</accession>
<protein>
    <submittedName>
        <fullName evidence="1">Uncharacterized protein</fullName>
    </submittedName>
</protein>
<sequence>MRFLNIEHNFSRILQAFVVVAKGYSLWLLWRGNISDKVDGKNAGERAFEKFKL</sequence>
<name>A0ABV2FQE6_9HYPH</name>
<evidence type="ECO:0000313" key="2">
    <source>
        <dbReference type="Proteomes" id="UP001549112"/>
    </source>
</evidence>
<evidence type="ECO:0000313" key="1">
    <source>
        <dbReference type="EMBL" id="MET3560742.1"/>
    </source>
</evidence>
<organism evidence="1 2">
    <name type="scientific">Bartonella japonica</name>
    <dbReference type="NCBI Taxonomy" id="357761"/>
    <lineage>
        <taxon>Bacteria</taxon>
        <taxon>Pseudomonadati</taxon>
        <taxon>Pseudomonadota</taxon>
        <taxon>Alphaproteobacteria</taxon>
        <taxon>Hyphomicrobiales</taxon>
        <taxon>Bartonellaceae</taxon>
        <taxon>Bartonella</taxon>
    </lineage>
</organism>
<keyword evidence="2" id="KW-1185">Reference proteome</keyword>
<dbReference type="EMBL" id="JBEPLT010000020">
    <property type="protein sequence ID" value="MET3560742.1"/>
    <property type="molecule type" value="Genomic_DNA"/>
</dbReference>
<gene>
    <name evidence="1" type="ORF">ABID39_001451</name>
</gene>
<reference evidence="1 2" key="1">
    <citation type="submission" date="2024-06" db="EMBL/GenBank/DDBJ databases">
        <title>Genomic Encyclopedia of Type Strains, Phase IV (KMG-IV): sequencing the most valuable type-strain genomes for metagenomic binning, comparative biology and taxonomic classification.</title>
        <authorList>
            <person name="Goeker M."/>
        </authorList>
    </citation>
    <scope>NUCLEOTIDE SEQUENCE [LARGE SCALE GENOMIC DNA]</scope>
    <source>
        <strain evidence="1 2">DSM 23650</strain>
    </source>
</reference>
<dbReference type="RefSeq" id="WP_354187359.1">
    <property type="nucleotide sequence ID" value="NZ_JBEPLT010000020.1"/>
</dbReference>